<evidence type="ECO:0000313" key="3">
    <source>
        <dbReference type="EMBL" id="CAD2159186.1"/>
    </source>
</evidence>
<feature type="compositionally biased region" description="Polar residues" evidence="1">
    <location>
        <begin position="170"/>
        <end position="184"/>
    </location>
</feature>
<feature type="transmembrane region" description="Helical" evidence="2">
    <location>
        <begin position="98"/>
        <end position="118"/>
    </location>
</feature>
<keyword evidence="2" id="KW-0812">Transmembrane</keyword>
<sequence>MCFGQIRFGVLPAAKRGYLQITSQHKPSILTPGLNNCSIEFRKYESTSTSSQDSKYNWTPTEKDRRKLVRYGFFKSINDIPEELPPSFYKRYHNRSRFIMVGIFSLVFTIIVFGGHFVTSRIPQMTSNIKLNSFLRMSGKLLIATAPVLTTELKDKDDKTAQPERHPRNQRTFNKIPQAPNTSTKMLTPEDLNHEQKKGGFLTSHPVVLGGAGLTVAALMYMIRSSMAGDGNAMRLGAQYRIAAQLATFAICFIVALSAAKTSMAKEK</sequence>
<feature type="region of interest" description="Disordered" evidence="1">
    <location>
        <begin position="154"/>
        <end position="184"/>
    </location>
</feature>
<dbReference type="OrthoDB" id="5894960at2759"/>
<evidence type="ECO:0000256" key="1">
    <source>
        <dbReference type="SAM" id="MobiDB-lite"/>
    </source>
</evidence>
<keyword evidence="2" id="KW-1133">Transmembrane helix</keyword>
<feature type="transmembrane region" description="Helical" evidence="2">
    <location>
        <begin position="242"/>
        <end position="260"/>
    </location>
</feature>
<dbReference type="Proteomes" id="UP000580250">
    <property type="component" value="Unassembled WGS sequence"/>
</dbReference>
<reference evidence="3 4" key="1">
    <citation type="submission" date="2020-08" db="EMBL/GenBank/DDBJ databases">
        <authorList>
            <person name="Koutsovoulos G."/>
            <person name="Danchin GJ E."/>
        </authorList>
    </citation>
    <scope>NUCLEOTIDE SEQUENCE [LARGE SCALE GENOMIC DNA]</scope>
</reference>
<protein>
    <submittedName>
        <fullName evidence="3">Uncharacterized protein</fullName>
    </submittedName>
</protein>
<proteinExistence type="predicted"/>
<evidence type="ECO:0000256" key="2">
    <source>
        <dbReference type="SAM" id="Phobius"/>
    </source>
</evidence>
<dbReference type="AlphaFoldDB" id="A0A6V7UKL9"/>
<organism evidence="3 4">
    <name type="scientific">Meloidogyne enterolobii</name>
    <name type="common">Root-knot nematode worm</name>
    <name type="synonym">Meloidogyne mayaguensis</name>
    <dbReference type="NCBI Taxonomy" id="390850"/>
    <lineage>
        <taxon>Eukaryota</taxon>
        <taxon>Metazoa</taxon>
        <taxon>Ecdysozoa</taxon>
        <taxon>Nematoda</taxon>
        <taxon>Chromadorea</taxon>
        <taxon>Rhabditida</taxon>
        <taxon>Tylenchina</taxon>
        <taxon>Tylenchomorpha</taxon>
        <taxon>Tylenchoidea</taxon>
        <taxon>Meloidogynidae</taxon>
        <taxon>Meloidogyninae</taxon>
        <taxon>Meloidogyne</taxon>
    </lineage>
</organism>
<feature type="transmembrane region" description="Helical" evidence="2">
    <location>
        <begin position="201"/>
        <end position="221"/>
    </location>
</feature>
<comment type="caution">
    <text evidence="3">The sequence shown here is derived from an EMBL/GenBank/DDBJ whole genome shotgun (WGS) entry which is preliminary data.</text>
</comment>
<dbReference type="EMBL" id="CAJEWN010000073">
    <property type="protein sequence ID" value="CAD2159186.1"/>
    <property type="molecule type" value="Genomic_DNA"/>
</dbReference>
<gene>
    <name evidence="3" type="ORF">MENT_LOCUS13569</name>
</gene>
<name>A0A6V7UKL9_MELEN</name>
<evidence type="ECO:0000313" key="4">
    <source>
        <dbReference type="Proteomes" id="UP000580250"/>
    </source>
</evidence>
<accession>A0A6V7UKL9</accession>
<keyword evidence="2" id="KW-0472">Membrane</keyword>
<feature type="compositionally biased region" description="Basic and acidic residues" evidence="1">
    <location>
        <begin position="154"/>
        <end position="167"/>
    </location>
</feature>